<comment type="similarity">
    <text evidence="1">Belongs to the carnosine N-methyltransferase family.</text>
</comment>
<reference evidence="6" key="1">
    <citation type="submission" date="2018-11" db="EMBL/GenBank/DDBJ databases">
        <authorList>
            <consortium name="Pathogen Informatics"/>
        </authorList>
    </citation>
    <scope>NUCLEOTIDE SEQUENCE</scope>
</reference>
<dbReference type="SUPFAM" id="SSF53335">
    <property type="entry name" value="S-adenosyl-L-methionine-dependent methyltransferases"/>
    <property type="match status" value="1"/>
</dbReference>
<comment type="caution">
    <text evidence="6">The sequence shown here is derived from an EMBL/GenBank/DDBJ whole genome shotgun (WGS) entry which is preliminary data.</text>
</comment>
<dbReference type="EC" id="2.1.1.22" evidence="2"/>
<gene>
    <name evidence="6" type="ORF">PXEA_LOCUS16892</name>
</gene>
<accession>A0A448WYJ6</accession>
<evidence type="ECO:0000256" key="2">
    <source>
        <dbReference type="ARBA" id="ARBA00012003"/>
    </source>
</evidence>
<organism evidence="6 7">
    <name type="scientific">Protopolystoma xenopodis</name>
    <dbReference type="NCBI Taxonomy" id="117903"/>
    <lineage>
        <taxon>Eukaryota</taxon>
        <taxon>Metazoa</taxon>
        <taxon>Spiralia</taxon>
        <taxon>Lophotrochozoa</taxon>
        <taxon>Platyhelminthes</taxon>
        <taxon>Monogenea</taxon>
        <taxon>Polyopisthocotylea</taxon>
        <taxon>Polystomatidea</taxon>
        <taxon>Polystomatidae</taxon>
        <taxon>Protopolystoma</taxon>
    </lineage>
</organism>
<evidence type="ECO:0000256" key="4">
    <source>
        <dbReference type="ARBA" id="ARBA00022679"/>
    </source>
</evidence>
<evidence type="ECO:0000256" key="3">
    <source>
        <dbReference type="ARBA" id="ARBA00022603"/>
    </source>
</evidence>
<evidence type="ECO:0000256" key="5">
    <source>
        <dbReference type="ARBA" id="ARBA00022691"/>
    </source>
</evidence>
<dbReference type="GO" id="GO:0032259">
    <property type="term" value="P:methylation"/>
    <property type="evidence" value="ECO:0007669"/>
    <property type="project" value="UniProtKB-KW"/>
</dbReference>
<evidence type="ECO:0000256" key="1">
    <source>
        <dbReference type="ARBA" id="ARBA00010086"/>
    </source>
</evidence>
<evidence type="ECO:0000313" key="7">
    <source>
        <dbReference type="Proteomes" id="UP000784294"/>
    </source>
</evidence>
<dbReference type="EMBL" id="CAAALY010062005">
    <property type="protein sequence ID" value="VEL23452.1"/>
    <property type="molecule type" value="Genomic_DNA"/>
</dbReference>
<keyword evidence="3" id="KW-0489">Methyltransferase</keyword>
<dbReference type="PANTHER" id="PTHR12303">
    <property type="entry name" value="CARNOSINE N-METHYLTRANSFERASE"/>
    <property type="match status" value="1"/>
</dbReference>
<dbReference type="SMART" id="SM01296">
    <property type="entry name" value="N2227"/>
    <property type="match status" value="1"/>
</dbReference>
<protein>
    <recommendedName>
        <fullName evidence="2">carnosine N-methyltransferase</fullName>
        <ecNumber evidence="2">2.1.1.22</ecNumber>
    </recommendedName>
</protein>
<dbReference type="Pfam" id="PF07942">
    <property type="entry name" value="CARME"/>
    <property type="match status" value="1"/>
</dbReference>
<dbReference type="Proteomes" id="UP000784294">
    <property type="component" value="Unassembled WGS sequence"/>
</dbReference>
<dbReference type="InterPro" id="IPR012901">
    <property type="entry name" value="CARME"/>
</dbReference>
<sequence>MLHRLKIGSDYYSRLPESQKKLVNEYPDTVEKIKSCIIHNSELISKVLRNISSNIFDDHPFSFDQGKAINGTDKEASIINNPYGVTSGDMDKVRSTLKQFVRDWSSEGQAERDSCYKPVLNELVDIYKEKDRSTLHILVPGAGLGRLAWEIAHLGFNCQGNEFSLHMLLPAYFILNSCRNIDSYTLYPWVSQSCNILSRKDQLASVRFPDVSPSDLPKNIQFSMAAGDFLEVYSEKGLVLIFLVLIFSDYICSIPFPLQVPLILLCDSMAHKT</sequence>
<keyword evidence="4" id="KW-0808">Transferase</keyword>
<dbReference type="InterPro" id="IPR029063">
    <property type="entry name" value="SAM-dependent_MTases_sf"/>
</dbReference>
<dbReference type="AlphaFoldDB" id="A0A448WYJ6"/>
<dbReference type="OrthoDB" id="978at2759"/>
<keyword evidence="7" id="KW-1185">Reference proteome</keyword>
<keyword evidence="5" id="KW-0949">S-adenosyl-L-methionine</keyword>
<dbReference type="GO" id="GO:0030735">
    <property type="term" value="F:carnosine N-methyltransferase activity"/>
    <property type="evidence" value="ECO:0007669"/>
    <property type="project" value="UniProtKB-EC"/>
</dbReference>
<name>A0A448WYJ6_9PLAT</name>
<dbReference type="PANTHER" id="PTHR12303:SF6">
    <property type="entry name" value="CARNOSINE N-METHYLTRANSFERASE"/>
    <property type="match status" value="1"/>
</dbReference>
<evidence type="ECO:0000313" key="6">
    <source>
        <dbReference type="EMBL" id="VEL23452.1"/>
    </source>
</evidence>
<proteinExistence type="inferred from homology"/>